<evidence type="ECO:0000313" key="3">
    <source>
        <dbReference type="Proteomes" id="UP000027222"/>
    </source>
</evidence>
<gene>
    <name evidence="2" type="ORF">GALMADRAFT_55255</name>
</gene>
<proteinExistence type="predicted"/>
<dbReference type="EMBL" id="KL142368">
    <property type="protein sequence ID" value="KDR84196.1"/>
    <property type="molecule type" value="Genomic_DNA"/>
</dbReference>
<evidence type="ECO:0000313" key="2">
    <source>
        <dbReference type="EMBL" id="KDR84196.1"/>
    </source>
</evidence>
<evidence type="ECO:0000256" key="1">
    <source>
        <dbReference type="SAM" id="MobiDB-lite"/>
    </source>
</evidence>
<feature type="region of interest" description="Disordered" evidence="1">
    <location>
        <begin position="21"/>
        <end position="62"/>
    </location>
</feature>
<dbReference type="HOGENOM" id="CLU_080759_0_0_1"/>
<feature type="non-terminal residue" evidence="2">
    <location>
        <position position="1"/>
    </location>
</feature>
<organism evidence="2 3">
    <name type="scientific">Galerina marginata (strain CBS 339.88)</name>
    <dbReference type="NCBI Taxonomy" id="685588"/>
    <lineage>
        <taxon>Eukaryota</taxon>
        <taxon>Fungi</taxon>
        <taxon>Dikarya</taxon>
        <taxon>Basidiomycota</taxon>
        <taxon>Agaricomycotina</taxon>
        <taxon>Agaricomycetes</taxon>
        <taxon>Agaricomycetidae</taxon>
        <taxon>Agaricales</taxon>
        <taxon>Agaricineae</taxon>
        <taxon>Strophariaceae</taxon>
        <taxon>Galerina</taxon>
    </lineage>
</organism>
<dbReference type="AlphaFoldDB" id="A0A067TLY9"/>
<keyword evidence="3" id="KW-1185">Reference proteome</keyword>
<name>A0A067TLY9_GALM3</name>
<reference evidence="3" key="1">
    <citation type="journal article" date="2014" name="Proc. Natl. Acad. Sci. U.S.A.">
        <title>Extensive sampling of basidiomycete genomes demonstrates inadequacy of the white-rot/brown-rot paradigm for wood decay fungi.</title>
        <authorList>
            <person name="Riley R."/>
            <person name="Salamov A.A."/>
            <person name="Brown D.W."/>
            <person name="Nagy L.G."/>
            <person name="Floudas D."/>
            <person name="Held B.W."/>
            <person name="Levasseur A."/>
            <person name="Lombard V."/>
            <person name="Morin E."/>
            <person name="Otillar R."/>
            <person name="Lindquist E.A."/>
            <person name="Sun H."/>
            <person name="LaButti K.M."/>
            <person name="Schmutz J."/>
            <person name="Jabbour D."/>
            <person name="Luo H."/>
            <person name="Baker S.E."/>
            <person name="Pisabarro A.G."/>
            <person name="Walton J.D."/>
            <person name="Blanchette R.A."/>
            <person name="Henrissat B."/>
            <person name="Martin F."/>
            <person name="Cullen D."/>
            <person name="Hibbett D.S."/>
            <person name="Grigoriev I.V."/>
        </authorList>
    </citation>
    <scope>NUCLEOTIDE SEQUENCE [LARGE SCALE GENOMIC DNA]</scope>
    <source>
        <strain evidence="3">CBS 339.88</strain>
    </source>
</reference>
<sequence>VAYKQFYITVVVDSRQENARFEDIKPKRTPDSDMEEKQSSSSKTGRTRGMTAGLTLGPHPQVVLTGATTNTTEETTGFEWKRYKSGITEDHGDGIVLWGFNVDDLNLQKQGTDIREEVLPTWSMILPSESKGTWIRKLLGFVRPSGKAQTPSYSNIFQMVALTTVPSDLPELSHYRAKLEVRSGTSGPPDIRRRAVESVNVTPAVVDGTYITLLVCGLKSNKTNIFRLDKVKILQSPNDCKL</sequence>
<feature type="compositionally biased region" description="Basic and acidic residues" evidence="1">
    <location>
        <begin position="21"/>
        <end position="38"/>
    </location>
</feature>
<accession>A0A067TLY9</accession>
<dbReference type="Proteomes" id="UP000027222">
    <property type="component" value="Unassembled WGS sequence"/>
</dbReference>
<protein>
    <submittedName>
        <fullName evidence="2">Uncharacterized protein</fullName>
    </submittedName>
</protein>
<dbReference type="OrthoDB" id="3067933at2759"/>